<proteinExistence type="predicted"/>
<protein>
    <recommendedName>
        <fullName evidence="4">Secreted protein</fullName>
    </recommendedName>
</protein>
<accession>A0A4Z2ITC2</accession>
<gene>
    <name evidence="2" type="ORF">EYF80_008727</name>
</gene>
<organism evidence="2 3">
    <name type="scientific">Liparis tanakae</name>
    <name type="common">Tanaka's snailfish</name>
    <dbReference type="NCBI Taxonomy" id="230148"/>
    <lineage>
        <taxon>Eukaryota</taxon>
        <taxon>Metazoa</taxon>
        <taxon>Chordata</taxon>
        <taxon>Craniata</taxon>
        <taxon>Vertebrata</taxon>
        <taxon>Euteleostomi</taxon>
        <taxon>Actinopterygii</taxon>
        <taxon>Neopterygii</taxon>
        <taxon>Teleostei</taxon>
        <taxon>Neoteleostei</taxon>
        <taxon>Acanthomorphata</taxon>
        <taxon>Eupercaria</taxon>
        <taxon>Perciformes</taxon>
        <taxon>Cottioidei</taxon>
        <taxon>Cottales</taxon>
        <taxon>Liparidae</taxon>
        <taxon>Liparis</taxon>
    </lineage>
</organism>
<evidence type="ECO:0008006" key="4">
    <source>
        <dbReference type="Google" id="ProtNLM"/>
    </source>
</evidence>
<comment type="caution">
    <text evidence="2">The sequence shown here is derived from an EMBL/GenBank/DDBJ whole genome shotgun (WGS) entry which is preliminary data.</text>
</comment>
<dbReference type="Proteomes" id="UP000314294">
    <property type="component" value="Unassembled WGS sequence"/>
</dbReference>
<feature type="region of interest" description="Disordered" evidence="1">
    <location>
        <begin position="177"/>
        <end position="212"/>
    </location>
</feature>
<evidence type="ECO:0000313" key="3">
    <source>
        <dbReference type="Proteomes" id="UP000314294"/>
    </source>
</evidence>
<evidence type="ECO:0000256" key="1">
    <source>
        <dbReference type="SAM" id="MobiDB-lite"/>
    </source>
</evidence>
<name>A0A4Z2ITC2_9TELE</name>
<dbReference type="AlphaFoldDB" id="A0A4Z2ITC2"/>
<keyword evidence="3" id="KW-1185">Reference proteome</keyword>
<reference evidence="2 3" key="1">
    <citation type="submission" date="2019-03" db="EMBL/GenBank/DDBJ databases">
        <title>First draft genome of Liparis tanakae, snailfish: a comprehensive survey of snailfish specific genes.</title>
        <authorList>
            <person name="Kim W."/>
            <person name="Song I."/>
            <person name="Jeong J.-H."/>
            <person name="Kim D."/>
            <person name="Kim S."/>
            <person name="Ryu S."/>
            <person name="Song J.Y."/>
            <person name="Lee S.K."/>
        </authorList>
    </citation>
    <scope>NUCLEOTIDE SEQUENCE [LARGE SCALE GENOMIC DNA]</scope>
    <source>
        <tissue evidence="2">Muscle</tissue>
    </source>
</reference>
<dbReference type="EMBL" id="SRLO01000049">
    <property type="protein sequence ID" value="TNN81071.1"/>
    <property type="molecule type" value="Genomic_DNA"/>
</dbReference>
<feature type="compositionally biased region" description="Polar residues" evidence="1">
    <location>
        <begin position="200"/>
        <end position="212"/>
    </location>
</feature>
<sequence length="212" mass="23148">MTAKKAQISTMILLVVPLGFSTGTELLNTIAHKSHTDFPMRDNAQVLGIIRWFKEWPVAGPGWVPKPQHAVLPPAYLGERRKEKRYRGISIRVVDVKADTCTCTLPRGSDVSGGHNVTTNSKLHVDHVLKRNPRCPGNDIEEGVGQSLGLIGVRHAVGDKVRPTRGSVILAHGHCPMSQHRHAPSDPPARFIPPALGPHSKQSPRQALHAQT</sequence>
<evidence type="ECO:0000313" key="2">
    <source>
        <dbReference type="EMBL" id="TNN81071.1"/>
    </source>
</evidence>